<dbReference type="PANTHER" id="PTHR12400:SF26">
    <property type="entry name" value="KINASE"/>
    <property type="match status" value="1"/>
</dbReference>
<comment type="caution">
    <text evidence="6">The sequence shown here is derived from an EMBL/GenBank/DDBJ whole genome shotgun (WGS) entry which is preliminary data.</text>
</comment>
<feature type="region of interest" description="Disordered" evidence="5">
    <location>
        <begin position="103"/>
        <end position="127"/>
    </location>
</feature>
<evidence type="ECO:0000313" key="6">
    <source>
        <dbReference type="EMBL" id="PAA65911.1"/>
    </source>
</evidence>
<feature type="compositionally biased region" description="Basic and acidic residues" evidence="5">
    <location>
        <begin position="110"/>
        <end position="127"/>
    </location>
</feature>
<accession>A0A267EWL1</accession>
<evidence type="ECO:0000256" key="4">
    <source>
        <dbReference type="RuleBase" id="RU363090"/>
    </source>
</evidence>
<dbReference type="Pfam" id="PF03770">
    <property type="entry name" value="IPK"/>
    <property type="match status" value="1"/>
</dbReference>
<dbReference type="GO" id="GO:0000828">
    <property type="term" value="F:inositol hexakisphosphate kinase activity"/>
    <property type="evidence" value="ECO:0007669"/>
    <property type="project" value="TreeGrafter"/>
</dbReference>
<dbReference type="STRING" id="282301.A0A267EWL1"/>
<protein>
    <recommendedName>
        <fullName evidence="4">Kinase</fullName>
        <ecNumber evidence="4">2.7.-.-</ecNumber>
    </recommendedName>
</protein>
<keyword evidence="3 4" id="KW-0418">Kinase</keyword>
<sequence length="217" mass="24473">MEQGRKNEFVQLSGHSGAFAVSSPWTILKRRDASESHELSAYRQLMLQDSGMQQFVPKFHREVQLSGESYLELEDLMQHFSNPSIMDVKMGCRTFLESTLPTRVAARPVQENDGRGPEPADRGGEKSWSDYQAEIHAVSRTGEYYSLSGLSFGSNQDKRSGIVFSAQSSLKNYKNGVRGFARHSLLLRLQRRCDAFVCCQTARTQVSAREIRLLCQA</sequence>
<evidence type="ECO:0000313" key="7">
    <source>
        <dbReference type="Proteomes" id="UP000215902"/>
    </source>
</evidence>
<keyword evidence="7" id="KW-1185">Reference proteome</keyword>
<dbReference type="EMBL" id="NIVC01001607">
    <property type="protein sequence ID" value="PAA65911.1"/>
    <property type="molecule type" value="Genomic_DNA"/>
</dbReference>
<dbReference type="AlphaFoldDB" id="A0A267EWL1"/>
<dbReference type="GO" id="GO:0032958">
    <property type="term" value="P:inositol phosphate biosynthetic process"/>
    <property type="evidence" value="ECO:0007669"/>
    <property type="project" value="InterPro"/>
</dbReference>
<organism evidence="6 7">
    <name type="scientific">Macrostomum lignano</name>
    <dbReference type="NCBI Taxonomy" id="282301"/>
    <lineage>
        <taxon>Eukaryota</taxon>
        <taxon>Metazoa</taxon>
        <taxon>Spiralia</taxon>
        <taxon>Lophotrochozoa</taxon>
        <taxon>Platyhelminthes</taxon>
        <taxon>Rhabditophora</taxon>
        <taxon>Macrostomorpha</taxon>
        <taxon>Macrostomida</taxon>
        <taxon>Macrostomidae</taxon>
        <taxon>Macrostomum</taxon>
    </lineage>
</organism>
<name>A0A267EWL1_9PLAT</name>
<dbReference type="EC" id="2.7.-.-" evidence="4"/>
<reference evidence="6 7" key="1">
    <citation type="submission" date="2017-06" db="EMBL/GenBank/DDBJ databases">
        <title>A platform for efficient transgenesis in Macrostomum lignano, a flatworm model organism for stem cell research.</title>
        <authorList>
            <person name="Berezikov E."/>
        </authorList>
    </citation>
    <scope>NUCLEOTIDE SEQUENCE [LARGE SCALE GENOMIC DNA]</scope>
    <source>
        <strain evidence="6">DV1</strain>
        <tissue evidence="6">Whole organism</tissue>
    </source>
</reference>
<dbReference type="PANTHER" id="PTHR12400">
    <property type="entry name" value="INOSITOL POLYPHOSPHATE KINASE"/>
    <property type="match status" value="1"/>
</dbReference>
<dbReference type="SUPFAM" id="SSF56104">
    <property type="entry name" value="SAICAR synthase-like"/>
    <property type="match status" value="1"/>
</dbReference>
<evidence type="ECO:0000256" key="1">
    <source>
        <dbReference type="ARBA" id="ARBA00007374"/>
    </source>
</evidence>
<dbReference type="GO" id="GO:0005634">
    <property type="term" value="C:nucleus"/>
    <property type="evidence" value="ECO:0007669"/>
    <property type="project" value="TreeGrafter"/>
</dbReference>
<dbReference type="InterPro" id="IPR005522">
    <property type="entry name" value="IPK"/>
</dbReference>
<keyword evidence="2 4" id="KW-0808">Transferase</keyword>
<comment type="similarity">
    <text evidence="1 4">Belongs to the inositol phosphokinase (IPK) family.</text>
</comment>
<dbReference type="InterPro" id="IPR038286">
    <property type="entry name" value="IPK_sf"/>
</dbReference>
<evidence type="ECO:0000256" key="2">
    <source>
        <dbReference type="ARBA" id="ARBA00022679"/>
    </source>
</evidence>
<proteinExistence type="inferred from homology"/>
<dbReference type="GO" id="GO:0046854">
    <property type="term" value="P:phosphatidylinositol phosphate biosynthetic process"/>
    <property type="evidence" value="ECO:0007669"/>
    <property type="project" value="TreeGrafter"/>
</dbReference>
<evidence type="ECO:0000256" key="5">
    <source>
        <dbReference type="SAM" id="MobiDB-lite"/>
    </source>
</evidence>
<dbReference type="Gene3D" id="3.30.470.160">
    <property type="entry name" value="Inositol polyphosphate kinase"/>
    <property type="match status" value="1"/>
</dbReference>
<dbReference type="OrthoDB" id="338650at2759"/>
<gene>
    <name evidence="6" type="ORF">BOX15_Mlig012172g1</name>
</gene>
<dbReference type="Proteomes" id="UP000215902">
    <property type="component" value="Unassembled WGS sequence"/>
</dbReference>
<evidence type="ECO:0000256" key="3">
    <source>
        <dbReference type="ARBA" id="ARBA00022777"/>
    </source>
</evidence>
<dbReference type="GO" id="GO:0005737">
    <property type="term" value="C:cytoplasm"/>
    <property type="evidence" value="ECO:0007669"/>
    <property type="project" value="TreeGrafter"/>
</dbReference>